<evidence type="ECO:0000313" key="6">
    <source>
        <dbReference type="Proteomes" id="UP001069090"/>
    </source>
</evidence>
<evidence type="ECO:0000256" key="1">
    <source>
        <dbReference type="ARBA" id="ARBA00023015"/>
    </source>
</evidence>
<keyword evidence="6" id="KW-1185">Reference proteome</keyword>
<dbReference type="CDD" id="cd00090">
    <property type="entry name" value="HTH_ARSR"/>
    <property type="match status" value="1"/>
</dbReference>
<dbReference type="InterPro" id="IPR000485">
    <property type="entry name" value="AsnC-type_HTH_dom"/>
</dbReference>
<protein>
    <submittedName>
        <fullName evidence="5">Lrp/AsnC family transcriptional regulator</fullName>
    </submittedName>
</protein>
<feature type="domain" description="HTH asnC-type" evidence="4">
    <location>
        <begin position="4"/>
        <end position="65"/>
    </location>
</feature>
<dbReference type="PROSITE" id="PS50956">
    <property type="entry name" value="HTH_ASNC_2"/>
    <property type="match status" value="1"/>
</dbReference>
<dbReference type="InterPro" id="IPR011991">
    <property type="entry name" value="ArsR-like_HTH"/>
</dbReference>
<evidence type="ECO:0000256" key="2">
    <source>
        <dbReference type="ARBA" id="ARBA00023125"/>
    </source>
</evidence>
<keyword evidence="2" id="KW-0238">DNA-binding</keyword>
<dbReference type="SMART" id="SM00344">
    <property type="entry name" value="HTH_ASNC"/>
    <property type="match status" value="1"/>
</dbReference>
<dbReference type="AlphaFoldDB" id="A0A9J6RN79"/>
<dbReference type="Gene3D" id="1.10.10.10">
    <property type="entry name" value="Winged helix-like DNA-binding domain superfamily/Winged helix DNA-binding domain"/>
    <property type="match status" value="1"/>
</dbReference>
<evidence type="ECO:0000313" key="5">
    <source>
        <dbReference type="EMBL" id="MCZ0865769.1"/>
    </source>
</evidence>
<dbReference type="PRINTS" id="PR00033">
    <property type="entry name" value="HTHASNC"/>
</dbReference>
<dbReference type="InterPro" id="IPR036388">
    <property type="entry name" value="WH-like_DNA-bd_sf"/>
</dbReference>
<proteinExistence type="predicted"/>
<evidence type="ECO:0000259" key="4">
    <source>
        <dbReference type="PROSITE" id="PS50956"/>
    </source>
</evidence>
<comment type="caution">
    <text evidence="5">The sequence shown here is derived from an EMBL/GenBank/DDBJ whole genome shotgun (WGS) entry which is preliminary data.</text>
</comment>
<dbReference type="InterPro" id="IPR019887">
    <property type="entry name" value="Tscrpt_reg_AsnC/Lrp_C"/>
</dbReference>
<dbReference type="GO" id="GO:0043565">
    <property type="term" value="F:sequence-specific DNA binding"/>
    <property type="evidence" value="ECO:0007669"/>
    <property type="project" value="InterPro"/>
</dbReference>
<dbReference type="InterPro" id="IPR019885">
    <property type="entry name" value="Tscrpt_reg_HTH_AsnC-type_CS"/>
</dbReference>
<dbReference type="RefSeq" id="WP_258331911.1">
    <property type="nucleotide sequence ID" value="NZ_JAPTGG010000008.1"/>
</dbReference>
<dbReference type="Pfam" id="PF13412">
    <property type="entry name" value="HTH_24"/>
    <property type="match status" value="1"/>
</dbReference>
<dbReference type="PANTHER" id="PTHR30154">
    <property type="entry name" value="LEUCINE-RESPONSIVE REGULATORY PROTEIN"/>
    <property type="match status" value="1"/>
</dbReference>
<dbReference type="GO" id="GO:0005829">
    <property type="term" value="C:cytosol"/>
    <property type="evidence" value="ECO:0007669"/>
    <property type="project" value="TreeGrafter"/>
</dbReference>
<name>A0A9J6RN79_9GAMM</name>
<organism evidence="5 6">
    <name type="scientific">Dasania phycosphaerae</name>
    <dbReference type="NCBI Taxonomy" id="2950436"/>
    <lineage>
        <taxon>Bacteria</taxon>
        <taxon>Pseudomonadati</taxon>
        <taxon>Pseudomonadota</taxon>
        <taxon>Gammaproteobacteria</taxon>
        <taxon>Cellvibrionales</taxon>
        <taxon>Spongiibacteraceae</taxon>
        <taxon>Dasania</taxon>
    </lineage>
</organism>
<dbReference type="SUPFAM" id="SSF54909">
    <property type="entry name" value="Dimeric alpha+beta barrel"/>
    <property type="match status" value="1"/>
</dbReference>
<dbReference type="GO" id="GO:0006355">
    <property type="term" value="P:regulation of DNA-templated transcription"/>
    <property type="evidence" value="ECO:0007669"/>
    <property type="project" value="UniProtKB-ARBA"/>
</dbReference>
<dbReference type="Proteomes" id="UP001069090">
    <property type="component" value="Unassembled WGS sequence"/>
</dbReference>
<reference evidence="5 6" key="1">
    <citation type="submission" date="2022-12" db="EMBL/GenBank/DDBJ databases">
        <title>Dasania phycosphaerae sp. nov., isolated from particulate material of the south coast of Korea.</title>
        <authorList>
            <person name="Jiang Y."/>
        </authorList>
    </citation>
    <scope>NUCLEOTIDE SEQUENCE [LARGE SCALE GENOMIC DNA]</scope>
    <source>
        <strain evidence="5 6">GY-19</strain>
    </source>
</reference>
<evidence type="ECO:0000256" key="3">
    <source>
        <dbReference type="ARBA" id="ARBA00023163"/>
    </source>
</evidence>
<sequence length="168" mass="18929">MVKLDAIDKHILSLMQRDGRMSNLELADKVGLSPTPCSRRVKRLEESGIIDSHVTLLNQRALGLKLTAILSISMDKHTPERFEHFEAAIADFPEVVECNIVTGQAADYMLKVVVPDMEYYEEFLLGRLTRIEGVTGVHSSFVLRSVIRKTALPLEPYQPRPAKKSRRG</sequence>
<dbReference type="SUPFAM" id="SSF46785">
    <property type="entry name" value="Winged helix' DNA-binding domain"/>
    <property type="match status" value="1"/>
</dbReference>
<accession>A0A9J6RN79</accession>
<dbReference type="Gene3D" id="3.30.70.920">
    <property type="match status" value="1"/>
</dbReference>
<dbReference type="InterPro" id="IPR011008">
    <property type="entry name" value="Dimeric_a/b-barrel"/>
</dbReference>
<dbReference type="GO" id="GO:0043200">
    <property type="term" value="P:response to amino acid"/>
    <property type="evidence" value="ECO:0007669"/>
    <property type="project" value="TreeGrafter"/>
</dbReference>
<dbReference type="PROSITE" id="PS00519">
    <property type="entry name" value="HTH_ASNC_1"/>
    <property type="match status" value="1"/>
</dbReference>
<dbReference type="EMBL" id="JAPTGG010000008">
    <property type="protein sequence ID" value="MCZ0865769.1"/>
    <property type="molecule type" value="Genomic_DNA"/>
</dbReference>
<dbReference type="PANTHER" id="PTHR30154:SF34">
    <property type="entry name" value="TRANSCRIPTIONAL REGULATOR AZLB"/>
    <property type="match status" value="1"/>
</dbReference>
<dbReference type="Pfam" id="PF01037">
    <property type="entry name" value="AsnC_trans_reg"/>
    <property type="match status" value="1"/>
</dbReference>
<keyword evidence="3" id="KW-0804">Transcription</keyword>
<dbReference type="InterPro" id="IPR036390">
    <property type="entry name" value="WH_DNA-bd_sf"/>
</dbReference>
<keyword evidence="1" id="KW-0805">Transcription regulation</keyword>
<dbReference type="InterPro" id="IPR019888">
    <property type="entry name" value="Tscrpt_reg_AsnC-like"/>
</dbReference>
<gene>
    <name evidence="5" type="ORF">O0V09_11180</name>
</gene>